<evidence type="ECO:0000256" key="8">
    <source>
        <dbReference type="PROSITE-ProRule" id="PRU00723"/>
    </source>
</evidence>
<evidence type="ECO:0000256" key="3">
    <source>
        <dbReference type="ARBA" id="ARBA00022664"/>
    </source>
</evidence>
<accession>A0AAD7AAD7</accession>
<evidence type="ECO:0000259" key="10">
    <source>
        <dbReference type="PROSITE" id="PS50011"/>
    </source>
</evidence>
<dbReference type="HAMAP" id="MF_03181">
    <property type="entry name" value="PAN3"/>
    <property type="match status" value="1"/>
</dbReference>
<comment type="domain">
    <text evidence="7">The N-terminal zinc finger binds to poly(A) RNA.</text>
</comment>
<keyword evidence="8" id="KW-0862">Zinc</keyword>
<evidence type="ECO:0000256" key="4">
    <source>
        <dbReference type="ARBA" id="ARBA00022741"/>
    </source>
</evidence>
<keyword evidence="13" id="KW-1185">Reference proteome</keyword>
<sequence>MAFFTRPQSANAAIKIVRPTTAADDDQLKGPSRKDSVQRQCRNIMIYGSCKFENKGCAYYHPPARPLAPDAVLSAPRAESPATGTSPTLTAKAVNAPVFVPKMAVRIQTSTPPPENPPSPQLQPQYTDDQQQQQQEAYDEYAVYPANDDMNNSFYSDAHYDPATDQYFATQLQPAPFVRQPLNYHLYSSAIPAAFSASTADGQFIPPSAELRTLLQGRSEDLRMAPPQGLNLPEEMQGYHSLVPLENLAGTGERERRKFGNWNSSVYRAINSVDGGTYCLRRIENYRLTHHAAFGAIETWAAIRHPGVVAVHEAFTTHAFGDSSLVVAYAYHPGAKTLFDAHLKPAPATAAPTSGYPRQPPTTTYTYQRGGGVSQHQGQQGQGEQGQPIPERTMWSYIVQLAGAIKRVHDAGQAVRMIDVTKVLVTSKNRVRVSSCGIVDVLMYDSTHPQSQSQQHAQSQPHTQDMHLLQQEDLTMFGRLLFALCTGTLATSGGGGSSSFQKSLEAMGRLYSPEVKSVALFLVNKGGPHKSIGQLLEIVSSRVVGEMGDALGAADTLENELMGELENARLVRLLCKFGFINERPEFAREPRWSETGDRYIVKLFRDYVFHQVDENGNPVVNLAHVLTCLSKLDAGTEERVMLVSRDEQSCLVVSYTEIKLCVESAFSELARAGSANNGTGGGGGGGGYR</sequence>
<dbReference type="Gene3D" id="1.20.5.5160">
    <property type="match status" value="1"/>
</dbReference>
<evidence type="ECO:0000256" key="5">
    <source>
        <dbReference type="ARBA" id="ARBA00022840"/>
    </source>
</evidence>
<dbReference type="PANTHER" id="PTHR12272">
    <property type="entry name" value="DEADENYLATION COMPLEX SUBUNIT PAN3"/>
    <property type="match status" value="1"/>
</dbReference>
<evidence type="ECO:0000259" key="11">
    <source>
        <dbReference type="PROSITE" id="PS50103"/>
    </source>
</evidence>
<gene>
    <name evidence="7" type="primary">PAN3</name>
    <name evidence="12" type="ORF">DFH08DRAFT_987789</name>
</gene>
<dbReference type="PROSITE" id="PS50103">
    <property type="entry name" value="ZF_C3H1"/>
    <property type="match status" value="1"/>
</dbReference>
<dbReference type="GO" id="GO:0000932">
    <property type="term" value="C:P-body"/>
    <property type="evidence" value="ECO:0007669"/>
    <property type="project" value="TreeGrafter"/>
</dbReference>
<evidence type="ECO:0000256" key="6">
    <source>
        <dbReference type="ARBA" id="ARBA00023054"/>
    </source>
</evidence>
<keyword evidence="5 7" id="KW-0067">ATP-binding</keyword>
<feature type="compositionally biased region" description="Low complexity" evidence="9">
    <location>
        <begin position="122"/>
        <end position="135"/>
    </location>
</feature>
<feature type="region of interest" description="Disordered" evidence="9">
    <location>
        <begin position="108"/>
        <end position="136"/>
    </location>
</feature>
<dbReference type="Gene3D" id="1.10.510.10">
    <property type="entry name" value="Transferase(Phosphotransferase) domain 1"/>
    <property type="match status" value="1"/>
</dbReference>
<dbReference type="InterPro" id="IPR041332">
    <property type="entry name" value="Pan3_CK"/>
</dbReference>
<feature type="compositionally biased region" description="Low complexity" evidence="9">
    <location>
        <begin position="355"/>
        <end position="379"/>
    </location>
</feature>
<dbReference type="GO" id="GO:0004672">
    <property type="term" value="F:protein kinase activity"/>
    <property type="evidence" value="ECO:0007669"/>
    <property type="project" value="InterPro"/>
</dbReference>
<dbReference type="SUPFAM" id="SSF56112">
    <property type="entry name" value="Protein kinase-like (PK-like)"/>
    <property type="match status" value="1"/>
</dbReference>
<dbReference type="Gene3D" id="1.10.287.3700">
    <property type="match status" value="1"/>
</dbReference>
<feature type="domain" description="Protein kinase" evidence="10">
    <location>
        <begin position="243"/>
        <end position="562"/>
    </location>
</feature>
<evidence type="ECO:0000256" key="7">
    <source>
        <dbReference type="HAMAP-Rule" id="MF_03181"/>
    </source>
</evidence>
<evidence type="ECO:0000313" key="13">
    <source>
        <dbReference type="Proteomes" id="UP001218218"/>
    </source>
</evidence>
<feature type="zinc finger region" description="C3H1-type" evidence="8">
    <location>
        <begin position="35"/>
        <end position="64"/>
    </location>
</feature>
<comment type="domain">
    <text evidence="7">Contains a pseudokinase domain. The protein kinase domain is predicted to be catalytically inactive because some of the residues important for catalytic activity are substituted and it lacks the equivalent of the binding site for a peptide substrate. However, it has retained an ATP-binding site and ATP-binding is required for mRNA degradation, stimulating the activity of the PAN2 nuclease in vitro. The nucleotide-binding site is juxtaposed to the RNase active site of PAN2 in the complex and may actually bind nucleosides of a poly(A) RNA rather than ATP, feeding the poly(A)-tail to the active site of the deadenylase and thus increasing the efficiency with which this distributive enzyme degrades oligo(A) RNAs.</text>
</comment>
<dbReference type="PANTHER" id="PTHR12272:SF11">
    <property type="entry name" value="PAN2-PAN3 DEADENYLATION COMPLEX SUBUNIT PAN3"/>
    <property type="match status" value="1"/>
</dbReference>
<comment type="domain">
    <text evidence="7">The pseudokinase domain, the coiled-coil (CC), and C-terminal knob domain (CK) form a structural unit (PKC) that forms an extensive high-affinity interaction surface for PAN2.</text>
</comment>
<evidence type="ECO:0000256" key="1">
    <source>
        <dbReference type="ARBA" id="ARBA00004496"/>
    </source>
</evidence>
<dbReference type="InterPro" id="IPR011009">
    <property type="entry name" value="Kinase-like_dom_sf"/>
</dbReference>
<evidence type="ECO:0000313" key="12">
    <source>
        <dbReference type="EMBL" id="KAJ7353409.1"/>
    </source>
</evidence>
<keyword evidence="2 7" id="KW-0963">Cytoplasm</keyword>
<keyword evidence="8" id="KW-0479">Metal-binding</keyword>
<feature type="binding site" evidence="7">
    <location>
        <position position="281"/>
    </location>
    <ligand>
        <name>ATP</name>
        <dbReference type="ChEBI" id="CHEBI:30616"/>
    </ligand>
</feature>
<dbReference type="Gene3D" id="6.10.250.3160">
    <property type="match status" value="1"/>
</dbReference>
<feature type="region of interest" description="Disordered" evidence="9">
    <location>
        <begin position="349"/>
        <end position="389"/>
    </location>
</feature>
<evidence type="ECO:0000256" key="2">
    <source>
        <dbReference type="ARBA" id="ARBA00022490"/>
    </source>
</evidence>
<dbReference type="InterPro" id="IPR000719">
    <property type="entry name" value="Prot_kinase_dom"/>
</dbReference>
<keyword evidence="6 7" id="KW-0175">Coiled coil</keyword>
<dbReference type="PROSITE" id="PS50011">
    <property type="entry name" value="PROTEIN_KINASE_DOM"/>
    <property type="match status" value="1"/>
</dbReference>
<dbReference type="FunFam" id="1.10.287.3700:FF:000001">
    <property type="entry name" value="PAN2-PAN3 deadenylation complex subunit PAN3"/>
    <property type="match status" value="1"/>
</dbReference>
<organism evidence="12 13">
    <name type="scientific">Mycena albidolilacea</name>
    <dbReference type="NCBI Taxonomy" id="1033008"/>
    <lineage>
        <taxon>Eukaryota</taxon>
        <taxon>Fungi</taxon>
        <taxon>Dikarya</taxon>
        <taxon>Basidiomycota</taxon>
        <taxon>Agaricomycotina</taxon>
        <taxon>Agaricomycetes</taxon>
        <taxon>Agaricomycetidae</taxon>
        <taxon>Agaricales</taxon>
        <taxon>Marasmiineae</taxon>
        <taxon>Mycenaceae</taxon>
        <taxon>Mycena</taxon>
    </lineage>
</organism>
<dbReference type="GO" id="GO:0000289">
    <property type="term" value="P:nuclear-transcribed mRNA poly(A) tail shortening"/>
    <property type="evidence" value="ECO:0007669"/>
    <property type="project" value="UniProtKB-UniRule"/>
</dbReference>
<keyword evidence="8" id="KW-0863">Zinc-finger</keyword>
<comment type="similarity">
    <text evidence="7">Belongs to the protein kinase superfamily. PAN3 family.</text>
</comment>
<reference evidence="12" key="1">
    <citation type="submission" date="2023-03" db="EMBL/GenBank/DDBJ databases">
        <title>Massive genome expansion in bonnet fungi (Mycena s.s.) driven by repeated elements and novel gene families across ecological guilds.</title>
        <authorList>
            <consortium name="Lawrence Berkeley National Laboratory"/>
            <person name="Harder C.B."/>
            <person name="Miyauchi S."/>
            <person name="Viragh M."/>
            <person name="Kuo A."/>
            <person name="Thoen E."/>
            <person name="Andreopoulos B."/>
            <person name="Lu D."/>
            <person name="Skrede I."/>
            <person name="Drula E."/>
            <person name="Henrissat B."/>
            <person name="Morin E."/>
            <person name="Kohler A."/>
            <person name="Barry K."/>
            <person name="LaButti K."/>
            <person name="Morin E."/>
            <person name="Salamov A."/>
            <person name="Lipzen A."/>
            <person name="Mereny Z."/>
            <person name="Hegedus B."/>
            <person name="Baldrian P."/>
            <person name="Stursova M."/>
            <person name="Weitz H."/>
            <person name="Taylor A."/>
            <person name="Grigoriev I.V."/>
            <person name="Nagy L.G."/>
            <person name="Martin F."/>
            <person name="Kauserud H."/>
        </authorList>
    </citation>
    <scope>NUCLEOTIDE SEQUENCE</scope>
    <source>
        <strain evidence="12">CBHHK002</strain>
    </source>
</reference>
<dbReference type="Pfam" id="PF25586">
    <property type="entry name" value="zf-CCCH_PAN3"/>
    <property type="match status" value="1"/>
</dbReference>
<comment type="subunit">
    <text evidence="7">Homodimer. Forms a heterotrimer with a catalytic subunit PAN2 to form the poly(A)-nuclease (PAN) deadenylation complex. Interacts (via PAM-2 motif) with poly(A)-binding protein PAB1 (via PABC domain), conferring substrate specificity of the enzyme complex.</text>
</comment>
<proteinExistence type="inferred from homology"/>
<protein>
    <recommendedName>
        <fullName evidence="7">PAN2-PAN3 deadenylation complex subunit PAN3</fullName>
    </recommendedName>
    <alternativeName>
        <fullName evidence="7">PAB1P-dependent poly(A)-specific ribonuclease</fullName>
    </alternativeName>
    <alternativeName>
        <fullName evidence="7">Poly(A)-nuclease deadenylation complex subunit 3</fullName>
        <shortName evidence="7">PAN deadenylation complex subunit 3</shortName>
    </alternativeName>
</protein>
<comment type="function">
    <text evidence="7">Regulatory subunit of the poly(A)-nuclease (PAN) deadenylation complex, one of two cytoplasmic mRNA deadenylases involved in mRNA turnover. PAN specifically shortens poly(A) tails of RNA and the activity is stimulated by poly(A)-binding protein PAB1. PAN deadenylation is followed by rapid degradation of the shortened mRNA tails by the CCR4-NOT complex. Deadenylated mRNAs are then degraded by two alternative mechanisms, namely exosome-mediated 3'-5' exonucleolytic degradation, or deadenlyation-dependent mRNA decaping and subsequent 5'-3' exonucleolytic degradation by XRN1. May also be involved in post-transcriptional maturation of mRNA poly(A) tails. PAN3 acts as a positive regulator for PAN activity, recruiting the catalytic subunit PAN2 to mRNA via its interaction with RNA and with PAB1.</text>
</comment>
<dbReference type="AlphaFoldDB" id="A0AAD7AAD7"/>
<comment type="caution">
    <text evidence="12">The sequence shown here is derived from an EMBL/GenBank/DDBJ whole genome shotgun (WGS) entry which is preliminary data.</text>
</comment>
<dbReference type="InterPro" id="IPR000571">
    <property type="entry name" value="Znf_CCCH"/>
</dbReference>
<comment type="caution">
    <text evidence="7">Lacks conserved residue(s) required for the propagation of feature annotation.</text>
</comment>
<dbReference type="GO" id="GO:0006397">
    <property type="term" value="P:mRNA processing"/>
    <property type="evidence" value="ECO:0007669"/>
    <property type="project" value="UniProtKB-KW"/>
</dbReference>
<dbReference type="Pfam" id="PF18101">
    <property type="entry name" value="Pan3_CK"/>
    <property type="match status" value="1"/>
</dbReference>
<keyword evidence="3 7" id="KW-0507">mRNA processing</keyword>
<comment type="subcellular location">
    <subcellularLocation>
        <location evidence="1 7">Cytoplasm</location>
    </subcellularLocation>
</comment>
<keyword evidence="4 7" id="KW-0547">Nucleotide-binding</keyword>
<evidence type="ECO:0000256" key="9">
    <source>
        <dbReference type="SAM" id="MobiDB-lite"/>
    </source>
</evidence>
<feature type="coiled-coil region" evidence="7">
    <location>
        <begin position="541"/>
        <end position="579"/>
    </location>
</feature>
<dbReference type="GO" id="GO:0008143">
    <property type="term" value="F:poly(A) binding"/>
    <property type="evidence" value="ECO:0007669"/>
    <property type="project" value="TreeGrafter"/>
</dbReference>
<dbReference type="GO" id="GO:0031251">
    <property type="term" value="C:PAN complex"/>
    <property type="evidence" value="ECO:0007669"/>
    <property type="project" value="UniProtKB-UniRule"/>
</dbReference>
<dbReference type="EMBL" id="JARIHO010000011">
    <property type="protein sequence ID" value="KAJ7353409.1"/>
    <property type="molecule type" value="Genomic_DNA"/>
</dbReference>
<feature type="region of interest" description="Knob domain" evidence="7">
    <location>
        <begin position="580"/>
        <end position="689"/>
    </location>
</feature>
<dbReference type="InterPro" id="IPR030844">
    <property type="entry name" value="PAN3"/>
</dbReference>
<feature type="domain" description="C3H1-type" evidence="11">
    <location>
        <begin position="35"/>
        <end position="64"/>
    </location>
</feature>
<dbReference type="GO" id="GO:0005524">
    <property type="term" value="F:ATP binding"/>
    <property type="evidence" value="ECO:0007669"/>
    <property type="project" value="UniProtKB-UniRule"/>
</dbReference>
<feature type="binding site" evidence="7">
    <location>
        <begin position="421"/>
        <end position="422"/>
    </location>
    <ligand>
        <name>ATP</name>
        <dbReference type="ChEBI" id="CHEBI:30616"/>
    </ligand>
</feature>
<name>A0AAD7AAD7_9AGAR</name>
<dbReference type="Proteomes" id="UP001218218">
    <property type="component" value="Unassembled WGS sequence"/>
</dbReference>
<feature type="compositionally biased region" description="Pro residues" evidence="9">
    <location>
        <begin position="111"/>
        <end position="121"/>
    </location>
</feature>
<dbReference type="GO" id="GO:0008270">
    <property type="term" value="F:zinc ion binding"/>
    <property type="evidence" value="ECO:0007669"/>
    <property type="project" value="UniProtKB-KW"/>
</dbReference>